<dbReference type="AlphaFoldDB" id="A0A5E5R125"/>
<evidence type="ECO:0008006" key="2">
    <source>
        <dbReference type="Google" id="ProtNLM"/>
    </source>
</evidence>
<dbReference type="NCBIfam" id="NF033832">
    <property type="entry name" value="sce7726_fam"/>
    <property type="match status" value="1"/>
</dbReference>
<dbReference type="InterPro" id="IPR047729">
    <property type="entry name" value="Sce7726-like"/>
</dbReference>
<dbReference type="EMBL" id="LR700248">
    <property type="protein sequence ID" value="VVH81440.1"/>
    <property type="molecule type" value="Genomic_DNA"/>
</dbReference>
<gene>
    <name evidence="1" type="ORF">TUEID40_02614</name>
</gene>
<protein>
    <recommendedName>
        <fullName evidence="2">Sce7726 family protein</fullName>
    </recommendedName>
</protein>
<evidence type="ECO:0000313" key="1">
    <source>
        <dbReference type="EMBL" id="VVH81440.1"/>
    </source>
</evidence>
<accession>A0A5E5R125</accession>
<proteinExistence type="predicted"/>
<name>A0A5E5R125_PSEAI</name>
<reference evidence="1" key="1">
    <citation type="submission" date="2019-09" db="EMBL/GenBank/DDBJ databases">
        <authorList>
            <person name="Gross C."/>
            <person name="Bohn E."/>
        </authorList>
    </citation>
    <scope>NUCLEOTIDE SEQUENCE</scope>
    <source>
        <strain evidence="1">ID40</strain>
    </source>
</reference>
<organism evidence="1">
    <name type="scientific">Pseudomonas aeruginosa</name>
    <dbReference type="NCBI Taxonomy" id="287"/>
    <lineage>
        <taxon>Bacteria</taxon>
        <taxon>Pseudomonadati</taxon>
        <taxon>Pseudomonadota</taxon>
        <taxon>Gammaproteobacteria</taxon>
        <taxon>Pseudomonadales</taxon>
        <taxon>Pseudomonadaceae</taxon>
        <taxon>Pseudomonas</taxon>
    </lineage>
</organism>
<dbReference type="RefSeq" id="WP_124989691.1">
    <property type="nucleotide sequence ID" value="NZ_CAADMD010000240.1"/>
</dbReference>
<sequence length="295" mass="33492">MIFLKEATRLFNSKELSIFAGGDLEFLIKVASRYKDVLDDNFYARDVFYHCYREAEKNYKNEYFFKNIITKNILIGRYSLNTSTMLSEFRVGSSKADCVILNGISTCYEIKSEYDSLVRLPEQLESYLKLFDKVYVVTTESHCDKLESILPDSVGVLKLNSRNALSEVKKASLSGYPVDVDVLMSSLRKNEYLEVVRNLFGVVPETSNAMAYAACRELLFTADSGDIRKAFCETLKKTRRIDKEFVGNLPESLLAAGVEYGLSHASKLKLLQNLNISLSKDTICTTQFFGENDMN</sequence>